<proteinExistence type="inferred from homology"/>
<comment type="caution">
    <text evidence="2">Lacks conserved residue(s) required for the propagation of feature annotation.</text>
</comment>
<keyword evidence="1 2" id="KW-0808">Transferase</keyword>
<reference evidence="5" key="1">
    <citation type="journal article" date="2019" name="Int. J. Syst. Evol. Microbiol.">
        <title>The Global Catalogue of Microorganisms (GCM) 10K type strain sequencing project: providing services to taxonomists for standard genome sequencing and annotation.</title>
        <authorList>
            <consortium name="The Broad Institute Genomics Platform"/>
            <consortium name="The Broad Institute Genome Sequencing Center for Infectious Disease"/>
            <person name="Wu L."/>
            <person name="Ma J."/>
        </authorList>
    </citation>
    <scope>NUCLEOTIDE SEQUENCE [LARGE SCALE GENOMIC DNA]</scope>
    <source>
        <strain evidence="5">CGMCC 4.7317</strain>
    </source>
</reference>
<dbReference type="InterPro" id="IPR008220">
    <property type="entry name" value="HAT_MetX-like"/>
</dbReference>
<dbReference type="NCBIfam" id="TIGR01392">
    <property type="entry name" value="homoserO_Ac_trn"/>
    <property type="match status" value="1"/>
</dbReference>
<evidence type="ECO:0000256" key="2">
    <source>
        <dbReference type="HAMAP-Rule" id="MF_00296"/>
    </source>
</evidence>
<comment type="pathway">
    <text evidence="2">Amino-acid biosynthesis; L-methionine biosynthesis via de novo pathway; O-acetyl-L-homoserine from L-homoserine: step 1/1.</text>
</comment>
<keyword evidence="2 4" id="KW-0012">Acyltransferase</keyword>
<evidence type="ECO:0000313" key="5">
    <source>
        <dbReference type="Proteomes" id="UP001596138"/>
    </source>
</evidence>
<sequence>MSDAPALPPASGAWREGEHVGDRLFAHLGGVDLELGGSLPSVTVAYETWGELDADGSNAVLVLHALTGDSHVAGAAGPGHPTPGWWDGLVGPGAPLDTDRWFVVAPNILGGCQGSTGPASLAPDGRPYGSRFPRITVRDQVRVEAALSDVLGITRWASVIGGSMGGMRALEWAVGHGDRIASALFLASGAVATADQIGTQTAQILAITSDPRWRGGDYHDAVPGDGPSAGLGIARRIAHLTYRSELELQTRFASAPQDGEDPLAGGRYAVQSYLDHQATKLVHRFDAGTYVALTDAMNTWDVGRGRGGAEAALARVGVPLVVAGIDSDRLYPLHTQAFVADGVPSAVGGLRVIPSPYGHDGFLVERERVFALVAETLDLALANA</sequence>
<feature type="binding site" evidence="2">
    <location>
        <position position="360"/>
    </location>
    <ligand>
        <name>substrate</name>
    </ligand>
</feature>
<dbReference type="SUPFAM" id="SSF53474">
    <property type="entry name" value="alpha/beta-Hydrolases"/>
    <property type="match status" value="1"/>
</dbReference>
<evidence type="ECO:0000259" key="3">
    <source>
        <dbReference type="Pfam" id="PF00561"/>
    </source>
</evidence>
<accession>A0ABW1T3U7</accession>
<feature type="binding site" evidence="2">
    <location>
        <position position="235"/>
    </location>
    <ligand>
        <name>substrate</name>
    </ligand>
</feature>
<dbReference type="InterPro" id="IPR000073">
    <property type="entry name" value="AB_hydrolase_1"/>
</dbReference>
<keyword evidence="2" id="KW-0963">Cytoplasm</keyword>
<gene>
    <name evidence="2" type="primary">metXA</name>
    <name evidence="4" type="ORF">ACFQGU_13865</name>
</gene>
<dbReference type="HAMAP" id="MF_00296">
    <property type="entry name" value="MetX_acyltransf"/>
    <property type="match status" value="1"/>
</dbReference>
<dbReference type="Gene3D" id="1.10.1740.110">
    <property type="match status" value="1"/>
</dbReference>
<evidence type="ECO:0000256" key="1">
    <source>
        <dbReference type="ARBA" id="ARBA00022679"/>
    </source>
</evidence>
<comment type="catalytic activity">
    <reaction evidence="2">
        <text>L-homoserine + acetyl-CoA = O-acetyl-L-homoserine + CoA</text>
        <dbReference type="Rhea" id="RHEA:13701"/>
        <dbReference type="ChEBI" id="CHEBI:57287"/>
        <dbReference type="ChEBI" id="CHEBI:57288"/>
        <dbReference type="ChEBI" id="CHEBI:57476"/>
        <dbReference type="ChEBI" id="CHEBI:57716"/>
        <dbReference type="EC" id="2.3.1.31"/>
    </reaction>
</comment>
<comment type="subcellular location">
    <subcellularLocation>
        <location evidence="2">Cytoplasm</location>
    </subcellularLocation>
</comment>
<dbReference type="PANTHER" id="PTHR32268:SF11">
    <property type="entry name" value="HOMOSERINE O-ACETYLTRANSFERASE"/>
    <property type="match status" value="1"/>
</dbReference>
<comment type="function">
    <text evidence="2">Transfers an acetyl group from acetyl-CoA to L-homoserine, forming acetyl-L-homoserine.</text>
</comment>
<protein>
    <recommendedName>
        <fullName evidence="2">Homoserine O-acetyltransferase</fullName>
        <shortName evidence="2">HAT</shortName>
        <ecNumber evidence="2">2.3.1.31</ecNumber>
    </recommendedName>
    <alternativeName>
        <fullName evidence="2">Homoserine transacetylase</fullName>
        <shortName evidence="2">HTA</shortName>
    </alternativeName>
</protein>
<dbReference type="RefSeq" id="WP_386767634.1">
    <property type="nucleotide sequence ID" value="NZ_JBHSTI010000008.1"/>
</dbReference>
<feature type="active site" description="Nucleophile" evidence="2">
    <location>
        <position position="163"/>
    </location>
</feature>
<dbReference type="Pfam" id="PF00561">
    <property type="entry name" value="Abhydrolase_1"/>
    <property type="match status" value="1"/>
</dbReference>
<dbReference type="Gene3D" id="3.40.50.1820">
    <property type="entry name" value="alpha/beta hydrolase"/>
    <property type="match status" value="1"/>
</dbReference>
<dbReference type="PANTHER" id="PTHR32268">
    <property type="entry name" value="HOMOSERINE O-ACETYLTRANSFERASE"/>
    <property type="match status" value="1"/>
</dbReference>
<dbReference type="Proteomes" id="UP001596138">
    <property type="component" value="Unassembled WGS sequence"/>
</dbReference>
<dbReference type="EMBL" id="JBHSTI010000008">
    <property type="protein sequence ID" value="MFC6238969.1"/>
    <property type="molecule type" value="Genomic_DNA"/>
</dbReference>
<dbReference type="InterPro" id="IPR029058">
    <property type="entry name" value="AB_hydrolase_fold"/>
</dbReference>
<comment type="subunit">
    <text evidence="2">Homodimer.</text>
</comment>
<name>A0ABW1T3U7_9ACTN</name>
<dbReference type="GO" id="GO:0004414">
    <property type="term" value="F:homoserine O-acetyltransferase activity"/>
    <property type="evidence" value="ECO:0007669"/>
    <property type="project" value="UniProtKB-EC"/>
</dbReference>
<keyword evidence="2" id="KW-0486">Methionine biosynthesis</keyword>
<feature type="active site" evidence="2">
    <location>
        <position position="359"/>
    </location>
</feature>
<keyword evidence="2" id="KW-0028">Amino-acid biosynthesis</keyword>
<feature type="active site" evidence="2">
    <location>
        <position position="328"/>
    </location>
</feature>
<comment type="caution">
    <text evidence="4">The sequence shown here is derived from an EMBL/GenBank/DDBJ whole genome shotgun (WGS) entry which is preliminary data.</text>
</comment>
<dbReference type="NCBIfam" id="NF001209">
    <property type="entry name" value="PRK00175.1"/>
    <property type="match status" value="1"/>
</dbReference>
<evidence type="ECO:0000313" key="4">
    <source>
        <dbReference type="EMBL" id="MFC6238969.1"/>
    </source>
</evidence>
<dbReference type="PIRSF" id="PIRSF000443">
    <property type="entry name" value="Homoser_Ac_trans"/>
    <property type="match status" value="1"/>
</dbReference>
<feature type="domain" description="AB hydrolase-1" evidence="3">
    <location>
        <begin position="58"/>
        <end position="364"/>
    </location>
</feature>
<keyword evidence="5" id="KW-1185">Reference proteome</keyword>
<dbReference type="EC" id="2.3.1.31" evidence="2"/>
<organism evidence="4 5">
    <name type="scientific">Longivirga aurantiaca</name>
    <dbReference type="NCBI Taxonomy" id="1837743"/>
    <lineage>
        <taxon>Bacteria</taxon>
        <taxon>Bacillati</taxon>
        <taxon>Actinomycetota</taxon>
        <taxon>Actinomycetes</taxon>
        <taxon>Sporichthyales</taxon>
        <taxon>Sporichthyaceae</taxon>
        <taxon>Longivirga</taxon>
    </lineage>
</organism>
<comment type="similarity">
    <text evidence="2">Belongs to the AB hydrolase superfamily. MetX family.</text>
</comment>